<feature type="region of interest" description="Disordered" evidence="1">
    <location>
        <begin position="1"/>
        <end position="26"/>
    </location>
</feature>
<protein>
    <submittedName>
        <fullName evidence="2">Synaptotagmin binding cytoplasmic RNA interacting protein</fullName>
    </submittedName>
</protein>
<dbReference type="Proteomes" id="UP000007635">
    <property type="component" value="Chromosome XVIII"/>
</dbReference>
<dbReference type="Ensembl" id="ENSGACT00000064346.1">
    <property type="protein sequence ID" value="ENSGACP00000061892.1"/>
    <property type="gene ID" value="ENSGACG00000011665.2"/>
</dbReference>
<reference evidence="2 3" key="1">
    <citation type="journal article" date="2021" name="G3 (Bethesda)">
        <title>Improved contiguity of the threespine stickleback genome using long-read sequencing.</title>
        <authorList>
            <person name="Nath S."/>
            <person name="Shaw D.E."/>
            <person name="White M.A."/>
        </authorList>
    </citation>
    <scope>NUCLEOTIDE SEQUENCE [LARGE SCALE GENOMIC DNA]</scope>
    <source>
        <strain evidence="2 3">Lake Benthic</strain>
    </source>
</reference>
<accession>A0AAQ4RFY2</accession>
<keyword evidence="3" id="KW-1185">Reference proteome</keyword>
<organism evidence="2 3">
    <name type="scientific">Gasterosteus aculeatus aculeatus</name>
    <name type="common">three-spined stickleback</name>
    <dbReference type="NCBI Taxonomy" id="481459"/>
    <lineage>
        <taxon>Eukaryota</taxon>
        <taxon>Metazoa</taxon>
        <taxon>Chordata</taxon>
        <taxon>Craniata</taxon>
        <taxon>Vertebrata</taxon>
        <taxon>Euteleostomi</taxon>
        <taxon>Actinopterygii</taxon>
        <taxon>Neopterygii</taxon>
        <taxon>Teleostei</taxon>
        <taxon>Neoteleostei</taxon>
        <taxon>Acanthomorphata</taxon>
        <taxon>Eupercaria</taxon>
        <taxon>Perciformes</taxon>
        <taxon>Cottioidei</taxon>
        <taxon>Gasterosteales</taxon>
        <taxon>Gasterosteidae</taxon>
        <taxon>Gasterosteus</taxon>
    </lineage>
</organism>
<evidence type="ECO:0000256" key="1">
    <source>
        <dbReference type="SAM" id="MobiDB-lite"/>
    </source>
</evidence>
<reference evidence="2" key="3">
    <citation type="submission" date="2025-09" db="UniProtKB">
        <authorList>
            <consortium name="Ensembl"/>
        </authorList>
    </citation>
    <scope>IDENTIFICATION</scope>
</reference>
<reference evidence="2" key="2">
    <citation type="submission" date="2025-08" db="UniProtKB">
        <authorList>
            <consortium name="Ensembl"/>
        </authorList>
    </citation>
    <scope>IDENTIFICATION</scope>
</reference>
<dbReference type="AlphaFoldDB" id="A0AAQ4RFY2"/>
<sequence length="65" mass="6945">MSADMATDHVNGNGTEEPMDTTAEVTRSEHFQALLEAGLPQNVAEKLDELYVAGPSTVKLLSPES</sequence>
<evidence type="ECO:0000313" key="2">
    <source>
        <dbReference type="Ensembl" id="ENSGACP00000061892.1"/>
    </source>
</evidence>
<name>A0AAQ4RFY2_GASAC</name>
<evidence type="ECO:0000313" key="3">
    <source>
        <dbReference type="Proteomes" id="UP000007635"/>
    </source>
</evidence>
<dbReference type="GeneTree" id="ENSGT00940000153511"/>
<proteinExistence type="predicted"/>